<dbReference type="Pfam" id="PF01571">
    <property type="entry name" value="GCV_T"/>
    <property type="match status" value="1"/>
</dbReference>
<evidence type="ECO:0000313" key="4">
    <source>
        <dbReference type="EMBL" id="RED44651.1"/>
    </source>
</evidence>
<dbReference type="OrthoDB" id="9772660at2"/>
<dbReference type="SUPFAM" id="SSF103025">
    <property type="entry name" value="Folate-binding domain"/>
    <property type="match status" value="1"/>
</dbReference>
<dbReference type="PANTHER" id="PTHR43757:SF2">
    <property type="entry name" value="AMINOMETHYLTRANSFERASE, MITOCHONDRIAL"/>
    <property type="match status" value="1"/>
</dbReference>
<dbReference type="Gene3D" id="3.30.1360.120">
    <property type="entry name" value="Probable tRNA modification gtpase trme, domain 1"/>
    <property type="match status" value="1"/>
</dbReference>
<dbReference type="InterPro" id="IPR029043">
    <property type="entry name" value="GcvT/YgfZ_C"/>
</dbReference>
<evidence type="ECO:0000313" key="5">
    <source>
        <dbReference type="Proteomes" id="UP000256845"/>
    </source>
</evidence>
<dbReference type="PANTHER" id="PTHR43757">
    <property type="entry name" value="AMINOMETHYLTRANSFERASE"/>
    <property type="match status" value="1"/>
</dbReference>
<sequence>MTAMQPKPFDSRKLGMRQTPFYPRQMDWTITNDWLLWAGYTSPGSLDVVEQEYFAIRNSATVFDITPMCKYRVSGPEAELFLNRLVTRDIRKMRDNRVSYVIWCDDEGHMLDDGTVFKYSNTEYRLCCQERQYDWLTDNAIGLNVEIQDVTDDIAALAFQGPTTCRILKNLGLAGVEEMKPFDIREFPFGKGTLSVSRTGFTGDLGYELWIDPEQALDLWDTLFEAGRHYDIRPIGSHALDLARMEAGLLQPNVDFQSAEFTLRHSRRRSPFEIGMEWQVDFTKGHFNGRRALLKEKQQGTSKYCLVGLDIEGNKPAHAALIYHRQKKEIGRITSAMWSPTLKTNIALAELKRPFGIDQKEDIWVEIYVDKEMKWERVMARARIVSTPFFAPARKNQTPPADY</sequence>
<dbReference type="SUPFAM" id="SSF101790">
    <property type="entry name" value="Aminomethyltransferase beta-barrel domain"/>
    <property type="match status" value="1"/>
</dbReference>
<organism evidence="4 5">
    <name type="scientific">Aestuariispira insulae</name>
    <dbReference type="NCBI Taxonomy" id="1461337"/>
    <lineage>
        <taxon>Bacteria</taxon>
        <taxon>Pseudomonadati</taxon>
        <taxon>Pseudomonadota</taxon>
        <taxon>Alphaproteobacteria</taxon>
        <taxon>Rhodospirillales</taxon>
        <taxon>Kiloniellaceae</taxon>
        <taxon>Aestuariispira</taxon>
    </lineage>
</organism>
<evidence type="ECO:0000259" key="2">
    <source>
        <dbReference type="Pfam" id="PF01571"/>
    </source>
</evidence>
<accession>A0A3D9H661</accession>
<feature type="domain" description="Aminomethyltransferase C-terminal" evidence="3">
    <location>
        <begin position="306"/>
        <end position="390"/>
    </location>
</feature>
<keyword evidence="4" id="KW-0808">Transferase</keyword>
<name>A0A3D9H661_9PROT</name>
<dbReference type="Proteomes" id="UP000256845">
    <property type="component" value="Unassembled WGS sequence"/>
</dbReference>
<evidence type="ECO:0000259" key="3">
    <source>
        <dbReference type="Pfam" id="PF08669"/>
    </source>
</evidence>
<dbReference type="GO" id="GO:0008168">
    <property type="term" value="F:methyltransferase activity"/>
    <property type="evidence" value="ECO:0007669"/>
    <property type="project" value="UniProtKB-KW"/>
</dbReference>
<comment type="caution">
    <text evidence="4">The sequence shown here is derived from an EMBL/GenBank/DDBJ whole genome shotgun (WGS) entry which is preliminary data.</text>
</comment>
<dbReference type="InterPro" id="IPR028896">
    <property type="entry name" value="GcvT/YgfZ/DmdA"/>
</dbReference>
<dbReference type="PIRSF" id="PIRSF006487">
    <property type="entry name" value="GcvT"/>
    <property type="match status" value="1"/>
</dbReference>
<dbReference type="EMBL" id="QRDW01000014">
    <property type="protein sequence ID" value="RED44651.1"/>
    <property type="molecule type" value="Genomic_DNA"/>
</dbReference>
<feature type="binding site" evidence="1">
    <location>
        <position position="208"/>
    </location>
    <ligand>
        <name>substrate</name>
    </ligand>
</feature>
<feature type="domain" description="GCVT N-terminal" evidence="2">
    <location>
        <begin position="37"/>
        <end position="284"/>
    </location>
</feature>
<dbReference type="InterPro" id="IPR027266">
    <property type="entry name" value="TrmE/GcvT-like"/>
</dbReference>
<dbReference type="Pfam" id="PF08669">
    <property type="entry name" value="GCV_T_C"/>
    <property type="match status" value="1"/>
</dbReference>
<dbReference type="InterPro" id="IPR006222">
    <property type="entry name" value="GCVT_N"/>
</dbReference>
<dbReference type="AlphaFoldDB" id="A0A3D9H661"/>
<proteinExistence type="predicted"/>
<evidence type="ECO:0000256" key="1">
    <source>
        <dbReference type="PIRSR" id="PIRSR006487-1"/>
    </source>
</evidence>
<dbReference type="RefSeq" id="WP_115938949.1">
    <property type="nucleotide sequence ID" value="NZ_QRDW01000014.1"/>
</dbReference>
<protein>
    <submittedName>
        <fullName evidence="4">Aminomethyltransferase</fullName>
    </submittedName>
</protein>
<keyword evidence="5" id="KW-1185">Reference proteome</keyword>
<gene>
    <name evidence="4" type="ORF">DFP90_11413</name>
</gene>
<dbReference type="InterPro" id="IPR013977">
    <property type="entry name" value="GcvT_C"/>
</dbReference>
<dbReference type="GO" id="GO:0032259">
    <property type="term" value="P:methylation"/>
    <property type="evidence" value="ECO:0007669"/>
    <property type="project" value="UniProtKB-KW"/>
</dbReference>
<keyword evidence="4" id="KW-0489">Methyltransferase</keyword>
<reference evidence="4 5" key="1">
    <citation type="submission" date="2018-07" db="EMBL/GenBank/DDBJ databases">
        <title>Genomic Encyclopedia of Type Strains, Phase III (KMG-III): the genomes of soil and plant-associated and newly described type strains.</title>
        <authorList>
            <person name="Whitman W."/>
        </authorList>
    </citation>
    <scope>NUCLEOTIDE SEQUENCE [LARGE SCALE GENOMIC DNA]</scope>
    <source>
        <strain evidence="4 5">CECT 8488</strain>
    </source>
</reference>